<reference evidence="2 3" key="1">
    <citation type="journal article" date="2008" name="FEMS Yeast Res.">
        <title>Comparative genome analysis of a Saccharomyces cerevisiae wine strain.</title>
        <authorList>
            <person name="Borneman A.R."/>
            <person name="Forgan A.H."/>
            <person name="Pretorius I.S."/>
            <person name="Chambers P.J."/>
        </authorList>
    </citation>
    <scope>NUCLEOTIDE SEQUENCE [LARGE SCALE GENOMIC DNA]</scope>
    <source>
        <strain evidence="2 3">AWRI1631</strain>
    </source>
</reference>
<keyword evidence="1" id="KW-0472">Membrane</keyword>
<organism evidence="2 3">
    <name type="scientific">Saccharomyces cerevisiae (strain AWRI1631)</name>
    <name type="common">Baker's yeast</name>
    <dbReference type="NCBI Taxonomy" id="545124"/>
    <lineage>
        <taxon>Eukaryota</taxon>
        <taxon>Fungi</taxon>
        <taxon>Dikarya</taxon>
        <taxon>Ascomycota</taxon>
        <taxon>Saccharomycotina</taxon>
        <taxon>Saccharomycetes</taxon>
        <taxon>Saccharomycetales</taxon>
        <taxon>Saccharomycetaceae</taxon>
        <taxon>Saccharomyces</taxon>
    </lineage>
</organism>
<comment type="caution">
    <text evidence="2">The sequence shown here is derived from an EMBL/GenBank/DDBJ whole genome shotgun (WGS) entry which is preliminary data.</text>
</comment>
<dbReference type="EMBL" id="ABSV01002248">
    <property type="protein sequence ID" value="EDZ69086.1"/>
    <property type="molecule type" value="Genomic_DNA"/>
</dbReference>
<sequence length="215" mass="23730">MSSFIDSIKSTSLSRALTIALGSNNFKSASTINDCKMGLYSSRLLAIPDNFSLVSSNIPSSDCSRAERTFNLILFAIVDLVICCESMAFFNLLLKLPSMLLVSFLTMLVFSISYSWSAFNWISFAFSSASFLDESLHLVQFIVHLVWCQSSNSGGHAVSDGAWPVLCLFCKTVTNNFSCNCYCSLLIYSVSSYRNGRFRPSPWRVTSGALLADTQ</sequence>
<gene>
    <name evidence="2" type="ORF">AWRI1631_154820</name>
</gene>
<keyword evidence="1" id="KW-0812">Transmembrane</keyword>
<keyword evidence="1" id="KW-1133">Transmembrane helix</keyword>
<evidence type="ECO:0000313" key="2">
    <source>
        <dbReference type="EMBL" id="EDZ69086.1"/>
    </source>
</evidence>
<feature type="transmembrane region" description="Helical" evidence="1">
    <location>
        <begin position="100"/>
        <end position="122"/>
    </location>
</feature>
<feature type="transmembrane region" description="Helical" evidence="1">
    <location>
        <begin position="72"/>
        <end position="94"/>
    </location>
</feature>
<accession>B5VSL0</accession>
<dbReference type="AlphaFoldDB" id="B5VSL0"/>
<protein>
    <submittedName>
        <fullName evidence="2">Uncharacterized protein</fullName>
    </submittedName>
</protein>
<dbReference type="Proteomes" id="UP000008988">
    <property type="component" value="Unassembled WGS sequence"/>
</dbReference>
<evidence type="ECO:0000313" key="3">
    <source>
        <dbReference type="Proteomes" id="UP000008988"/>
    </source>
</evidence>
<name>B5VSL0_YEAS6</name>
<proteinExistence type="predicted"/>
<evidence type="ECO:0000256" key="1">
    <source>
        <dbReference type="SAM" id="Phobius"/>
    </source>
</evidence>